<dbReference type="AlphaFoldDB" id="A0A1S8CVP5"/>
<proteinExistence type="predicted"/>
<accession>A0A1S8CVP5</accession>
<dbReference type="SUPFAM" id="SSF47413">
    <property type="entry name" value="lambda repressor-like DNA-binding domains"/>
    <property type="match status" value="1"/>
</dbReference>
<dbReference type="SMART" id="SM00530">
    <property type="entry name" value="HTH_XRE"/>
    <property type="match status" value="1"/>
</dbReference>
<evidence type="ECO:0000313" key="3">
    <source>
        <dbReference type="Proteomes" id="UP000192132"/>
    </source>
</evidence>
<dbReference type="InterPro" id="IPR010982">
    <property type="entry name" value="Lambda_DNA-bd_dom_sf"/>
</dbReference>
<dbReference type="STRING" id="1907941.BKE30_04905"/>
<evidence type="ECO:0000259" key="1">
    <source>
        <dbReference type="PROSITE" id="PS50943"/>
    </source>
</evidence>
<keyword evidence="3" id="KW-1185">Reference proteome</keyword>
<dbReference type="OrthoDB" id="9792093at2"/>
<dbReference type="GO" id="GO:0003677">
    <property type="term" value="F:DNA binding"/>
    <property type="evidence" value="ECO:0007669"/>
    <property type="project" value="InterPro"/>
</dbReference>
<dbReference type="Proteomes" id="UP000192132">
    <property type="component" value="Unassembled WGS sequence"/>
</dbReference>
<dbReference type="RefSeq" id="WP_076877516.1">
    <property type="nucleotide sequence ID" value="NZ_MLCN01000011.1"/>
</dbReference>
<reference evidence="2 3" key="1">
    <citation type="submission" date="2016-10" db="EMBL/GenBank/DDBJ databases">
        <title>Draft Genome sequence of Alkanindiges sp. strain H1.</title>
        <authorList>
            <person name="Subhash Y."/>
            <person name="Lee S."/>
        </authorList>
    </citation>
    <scope>NUCLEOTIDE SEQUENCE [LARGE SCALE GENOMIC DNA]</scope>
    <source>
        <strain evidence="2 3">H1</strain>
    </source>
</reference>
<sequence length="96" mass="11161">MDKRFTPLAPVDQVQKRQAVIATIRQNPDWTIHQISRYIRTELRLTLPEMAKICKVSIQTLQKIEAEQGNPTLQTVEKILKPFGFKLQIVYAKDNQ</sequence>
<feature type="domain" description="HTH cro/C1-type" evidence="1">
    <location>
        <begin position="37"/>
        <end position="90"/>
    </location>
</feature>
<protein>
    <submittedName>
        <fullName evidence="2">Transcriptional regulator</fullName>
    </submittedName>
</protein>
<dbReference type="InterPro" id="IPR001387">
    <property type="entry name" value="Cro/C1-type_HTH"/>
</dbReference>
<dbReference type="PROSITE" id="PS50943">
    <property type="entry name" value="HTH_CROC1"/>
    <property type="match status" value="1"/>
</dbReference>
<evidence type="ECO:0000313" key="2">
    <source>
        <dbReference type="EMBL" id="ONG41387.1"/>
    </source>
</evidence>
<dbReference type="Pfam" id="PF01381">
    <property type="entry name" value="HTH_3"/>
    <property type="match status" value="1"/>
</dbReference>
<dbReference type="CDD" id="cd00093">
    <property type="entry name" value="HTH_XRE"/>
    <property type="match status" value="1"/>
</dbReference>
<dbReference type="EMBL" id="MLCN01000011">
    <property type="protein sequence ID" value="ONG41387.1"/>
    <property type="molecule type" value="Genomic_DNA"/>
</dbReference>
<gene>
    <name evidence="2" type="ORF">BKE30_04905</name>
</gene>
<dbReference type="Gene3D" id="1.10.260.40">
    <property type="entry name" value="lambda repressor-like DNA-binding domains"/>
    <property type="match status" value="1"/>
</dbReference>
<name>A0A1S8CVP5_9GAMM</name>
<comment type="caution">
    <text evidence="2">The sequence shown here is derived from an EMBL/GenBank/DDBJ whole genome shotgun (WGS) entry which is preliminary data.</text>
</comment>
<organism evidence="2 3">
    <name type="scientific">Alkanindiges hydrocarboniclasticus</name>
    <dbReference type="NCBI Taxonomy" id="1907941"/>
    <lineage>
        <taxon>Bacteria</taxon>
        <taxon>Pseudomonadati</taxon>
        <taxon>Pseudomonadota</taxon>
        <taxon>Gammaproteobacteria</taxon>
        <taxon>Moraxellales</taxon>
        <taxon>Moraxellaceae</taxon>
        <taxon>Alkanindiges</taxon>
    </lineage>
</organism>